<keyword evidence="1" id="KW-1133">Transmembrane helix</keyword>
<comment type="caution">
    <text evidence="3">The sequence shown here is derived from an EMBL/GenBank/DDBJ whole genome shotgun (WGS) entry which is preliminary data.</text>
</comment>
<reference evidence="3 4" key="1">
    <citation type="submission" date="2017-12" db="EMBL/GenBank/DDBJ databases">
        <title>Population genomics insights into the ecological differentiation and adaptive evolution in streptomycetes.</title>
        <authorList>
            <person name="Li Y."/>
            <person name="Huang Y."/>
        </authorList>
    </citation>
    <scope>NUCLEOTIDE SEQUENCE [LARGE SCALE GENOMIC DNA]</scope>
    <source>
        <strain evidence="3 4">NBRC 100770</strain>
    </source>
</reference>
<feature type="domain" description="DUF4190" evidence="2">
    <location>
        <begin position="51"/>
        <end position="101"/>
    </location>
</feature>
<gene>
    <name evidence="3" type="ORF">C0Q92_02265</name>
</gene>
<accession>A0A8G2E523</accession>
<dbReference type="AlphaFoldDB" id="A0A8G2E523"/>
<proteinExistence type="predicted"/>
<dbReference type="Pfam" id="PF13828">
    <property type="entry name" value="DUF4190"/>
    <property type="match status" value="1"/>
</dbReference>
<feature type="transmembrane region" description="Helical" evidence="1">
    <location>
        <begin position="83"/>
        <end position="116"/>
    </location>
</feature>
<feature type="transmembrane region" description="Helical" evidence="1">
    <location>
        <begin position="51"/>
        <end position="71"/>
    </location>
</feature>
<name>A0A8G2E523_9ACTN</name>
<keyword evidence="1" id="KW-0472">Membrane</keyword>
<feature type="transmembrane region" description="Helical" evidence="1">
    <location>
        <begin position="24"/>
        <end position="45"/>
    </location>
</feature>
<evidence type="ECO:0000313" key="3">
    <source>
        <dbReference type="EMBL" id="RZE29225.1"/>
    </source>
</evidence>
<protein>
    <submittedName>
        <fullName evidence="3">DUF4190 domain-containing protein</fullName>
    </submittedName>
</protein>
<keyword evidence="1" id="KW-0812">Transmembrane</keyword>
<evidence type="ECO:0000256" key="1">
    <source>
        <dbReference type="SAM" id="Phobius"/>
    </source>
</evidence>
<organism evidence="3 4">
    <name type="scientific">Streptomyces albidoflavus</name>
    <dbReference type="NCBI Taxonomy" id="1886"/>
    <lineage>
        <taxon>Bacteria</taxon>
        <taxon>Bacillati</taxon>
        <taxon>Actinomycetota</taxon>
        <taxon>Actinomycetes</taxon>
        <taxon>Kitasatosporales</taxon>
        <taxon>Streptomycetaceae</taxon>
        <taxon>Streptomyces</taxon>
        <taxon>Streptomyces albidoflavus group</taxon>
    </lineage>
</organism>
<dbReference type="RefSeq" id="WP_010640610.1">
    <property type="nucleotide sequence ID" value="NZ_CP108610.1"/>
</dbReference>
<sequence length="118" mass="11852">MSVTQSAPGSATAARDNRAARVSAYAVVLAAFVGGGGYVPAALFLPLTLTWTAVILLCGITAIVAGHVARFRAKRLGLRGRWLALAGIVGGWICVLVAVLALAAVVGVIGGLAVLIDS</sequence>
<evidence type="ECO:0000259" key="2">
    <source>
        <dbReference type="Pfam" id="PF13828"/>
    </source>
</evidence>
<dbReference type="InterPro" id="IPR025241">
    <property type="entry name" value="DUF4190"/>
</dbReference>
<evidence type="ECO:0000313" key="4">
    <source>
        <dbReference type="Proteomes" id="UP000292693"/>
    </source>
</evidence>
<dbReference type="Proteomes" id="UP000292693">
    <property type="component" value="Unassembled WGS sequence"/>
</dbReference>
<dbReference type="EMBL" id="PKLL01000002">
    <property type="protein sequence ID" value="RZE29225.1"/>
    <property type="molecule type" value="Genomic_DNA"/>
</dbReference>